<evidence type="ECO:0000256" key="3">
    <source>
        <dbReference type="ARBA" id="ARBA00010525"/>
    </source>
</evidence>
<evidence type="ECO:0000256" key="5">
    <source>
        <dbReference type="ARBA" id="ARBA00022452"/>
    </source>
</evidence>
<dbReference type="PRINTS" id="PR01486">
    <property type="entry name" value="PHPHLIPASEA1"/>
</dbReference>
<feature type="signal peptide" evidence="17">
    <location>
        <begin position="1"/>
        <end position="20"/>
    </location>
</feature>
<evidence type="ECO:0000256" key="11">
    <source>
        <dbReference type="ARBA" id="ARBA00022963"/>
    </source>
</evidence>
<proteinExistence type="inferred from homology"/>
<feature type="binding site" description="in dimeric form" evidence="16">
    <location>
        <position position="197"/>
    </location>
    <ligand>
        <name>Ca(2+)</name>
        <dbReference type="ChEBI" id="CHEBI:29108"/>
        <label>1</label>
    </ligand>
</feature>
<dbReference type="InterPro" id="IPR003187">
    <property type="entry name" value="PLipase_A1"/>
</dbReference>
<evidence type="ECO:0000313" key="19">
    <source>
        <dbReference type="Proteomes" id="UP000254537"/>
    </source>
</evidence>
<dbReference type="InterPro" id="IPR036541">
    <property type="entry name" value="PLipase_A1_sf"/>
</dbReference>
<dbReference type="Pfam" id="PF02253">
    <property type="entry name" value="PLA1"/>
    <property type="match status" value="1"/>
</dbReference>
<comment type="subunit">
    <text evidence="4 17">Homodimer; dimerization is reversible, and the dimeric form is the active one.</text>
</comment>
<keyword evidence="8 17" id="KW-0732">Signal</keyword>
<evidence type="ECO:0000256" key="7">
    <source>
        <dbReference type="ARBA" id="ARBA00022723"/>
    </source>
</evidence>
<evidence type="ECO:0000256" key="12">
    <source>
        <dbReference type="ARBA" id="ARBA00023098"/>
    </source>
</evidence>
<feature type="binding site" description="in dimeric form" evidence="16">
    <location>
        <position position="244"/>
    </location>
    <ligand>
        <name>Ca(2+)</name>
        <dbReference type="ChEBI" id="CHEBI:29108"/>
        <label>1</label>
    </ligand>
</feature>
<evidence type="ECO:0000256" key="10">
    <source>
        <dbReference type="ARBA" id="ARBA00022837"/>
    </source>
</evidence>
<comment type="function">
    <text evidence="17">Hydrolysis of phosphatidylcholine with phospholipase A2 (EC 3.1.1.4) and phospholipase A1 (EC 3.1.1.32) activities.</text>
</comment>
<evidence type="ECO:0000256" key="13">
    <source>
        <dbReference type="ARBA" id="ARBA00023136"/>
    </source>
</evidence>
<comment type="similarity">
    <text evidence="3 17">Belongs to the phospholipase A1 family.</text>
</comment>
<dbReference type="AlphaFoldDB" id="A0A345Y2Z6"/>
<evidence type="ECO:0000256" key="9">
    <source>
        <dbReference type="ARBA" id="ARBA00022801"/>
    </source>
</evidence>
<feature type="chain" id="PRO_5019611627" description="Phospholipase A1" evidence="17">
    <location>
        <begin position="21"/>
        <end position="366"/>
    </location>
</feature>
<dbReference type="GO" id="GO:0008970">
    <property type="term" value="F:phospholipase A1 activity"/>
    <property type="evidence" value="ECO:0007669"/>
    <property type="project" value="UniProtKB-EC"/>
</dbReference>
<evidence type="ECO:0000256" key="8">
    <source>
        <dbReference type="ARBA" id="ARBA00022729"/>
    </source>
</evidence>
<comment type="cofactor">
    <cofactor evidence="17">
        <name>Ca(2+)</name>
        <dbReference type="ChEBI" id="CHEBI:29108"/>
    </cofactor>
    <text evidence="17">Binds 1 Ca(2+) ion per monomer. In the dimeric form the Ca(2+) is bound by different amino acids with binding of each Ca(2+) shared with ligands coming from each monomer. The Ca(2+) ion may have a role in catalysis.</text>
</comment>
<dbReference type="RefSeq" id="WP_115432180.1">
    <property type="nucleotide sequence ID" value="NZ_CP031337.1"/>
</dbReference>
<dbReference type="EC" id="3.1.1.4" evidence="17"/>
<dbReference type="Proteomes" id="UP000254537">
    <property type="component" value="Chromosome"/>
</dbReference>
<dbReference type="SUPFAM" id="SSF56931">
    <property type="entry name" value="Outer membrane phospholipase A (OMPLA)"/>
    <property type="match status" value="1"/>
</dbReference>
<keyword evidence="13" id="KW-0472">Membrane</keyword>
<evidence type="ECO:0000256" key="6">
    <source>
        <dbReference type="ARBA" id="ARBA00022692"/>
    </source>
</evidence>
<dbReference type="CDD" id="cd00541">
    <property type="entry name" value="OMPLA"/>
    <property type="match status" value="1"/>
</dbReference>
<evidence type="ECO:0000256" key="1">
    <source>
        <dbReference type="ARBA" id="ARBA00000111"/>
    </source>
</evidence>
<evidence type="ECO:0000256" key="14">
    <source>
        <dbReference type="ARBA" id="ARBA00023237"/>
    </source>
</evidence>
<comment type="subcellular location">
    <subcellularLocation>
        <location evidence="17">Cell outer membrane</location>
        <topology evidence="17">Multi-pass membrane protein</topology>
    </subcellularLocation>
    <text evidence="17">One of the very few enzymes located there.</text>
</comment>
<keyword evidence="6" id="KW-0812">Transmembrane</keyword>
<organism evidence="18 19">
    <name type="scientific">Crenobacter cavernae</name>
    <dbReference type="NCBI Taxonomy" id="2290923"/>
    <lineage>
        <taxon>Bacteria</taxon>
        <taxon>Pseudomonadati</taxon>
        <taxon>Pseudomonadota</taxon>
        <taxon>Betaproteobacteria</taxon>
        <taxon>Neisseriales</taxon>
        <taxon>Neisseriaceae</taxon>
        <taxon>Crenobacter</taxon>
    </lineage>
</organism>
<evidence type="ECO:0000256" key="2">
    <source>
        <dbReference type="ARBA" id="ARBA00001604"/>
    </source>
</evidence>
<dbReference type="KEGG" id="ccah:DWG20_01990"/>
<evidence type="ECO:0000256" key="4">
    <source>
        <dbReference type="ARBA" id="ARBA00011702"/>
    </source>
</evidence>
<keyword evidence="5" id="KW-1134">Transmembrane beta strand</keyword>
<keyword evidence="11 17" id="KW-0442">Lipid degradation</keyword>
<dbReference type="GO" id="GO:0009279">
    <property type="term" value="C:cell outer membrane"/>
    <property type="evidence" value="ECO:0007669"/>
    <property type="project" value="UniProtKB-SubCell"/>
</dbReference>
<comment type="catalytic activity">
    <reaction evidence="1 17">
        <text>a 1,2-diacyl-sn-glycero-3-phosphocholine + H2O = a 2-acyl-sn-glycero-3-phosphocholine + a fatty acid + H(+)</text>
        <dbReference type="Rhea" id="RHEA:18689"/>
        <dbReference type="ChEBI" id="CHEBI:15377"/>
        <dbReference type="ChEBI" id="CHEBI:15378"/>
        <dbReference type="ChEBI" id="CHEBI:28868"/>
        <dbReference type="ChEBI" id="CHEBI:57643"/>
        <dbReference type="ChEBI" id="CHEBI:57875"/>
        <dbReference type="EC" id="3.1.1.32"/>
    </reaction>
</comment>
<keyword evidence="14 17" id="KW-0998">Cell outer membrane</keyword>
<evidence type="ECO:0000256" key="16">
    <source>
        <dbReference type="PIRSR" id="PIRSR603187-2"/>
    </source>
</evidence>
<dbReference type="GO" id="GO:0016042">
    <property type="term" value="P:lipid catabolic process"/>
    <property type="evidence" value="ECO:0007669"/>
    <property type="project" value="UniProtKB-KW"/>
</dbReference>
<reference evidence="18 19" key="1">
    <citation type="submission" date="2018-07" db="EMBL/GenBank/DDBJ databases">
        <title>Crenobacter cavernae sp. nov., isolated from a karst cave.</title>
        <authorList>
            <person name="Zhu H."/>
        </authorList>
    </citation>
    <scope>NUCLEOTIDE SEQUENCE [LARGE SCALE GENOMIC DNA]</scope>
    <source>
        <strain evidence="18 19">K1W11S-77</strain>
    </source>
</reference>
<evidence type="ECO:0000256" key="17">
    <source>
        <dbReference type="RuleBase" id="RU366027"/>
    </source>
</evidence>
<accession>A0A345Y2Z6</accession>
<feature type="active site" description="Proton acceptor" evidence="15">
    <location>
        <position position="234"/>
    </location>
</feature>
<evidence type="ECO:0000313" key="18">
    <source>
        <dbReference type="EMBL" id="AXK38298.1"/>
    </source>
</evidence>
<sequence length="366" mass="40406">MRSSLFLVLLPFAIALPARAVSLTDALAGCRALYDGNARLKCYDGLGVPGVASAVSDGAVTVSSLAALAELVPAPVEPQEVTPRPSEVIADTVKPPPSALSHQWDLDDDDARGTFVLRAYRPTYVLPVWYNARPNGTPETPTQDTATIFGDELKNTEAKLQISLKTKVWQNVLGTPVDLWFGYTQQSHWQVYNKQWSAPFRETDYEPEAIATLPVDAKLPLGWRWRLAGLGLVHQSNGQTDPESRSWNRVYAMAGLENGPVNVVGRVWYRLPESAVRDNNPDIVDYMGHGDLSVYYQRARHTLGATARYNPGSGKGALQLDWTFPVAGRLKGYLQAFDGYGESLLDYNHHNRGIGVGLMLNDWMEH</sequence>
<dbReference type="PANTHER" id="PTHR40457">
    <property type="entry name" value="PHOSPHOLIPASE A1"/>
    <property type="match status" value="1"/>
</dbReference>
<keyword evidence="7 16" id="KW-0479">Metal-binding</keyword>
<dbReference type="GO" id="GO:0004623">
    <property type="term" value="F:phospholipase A2 activity"/>
    <property type="evidence" value="ECO:0007669"/>
    <property type="project" value="UniProtKB-EC"/>
</dbReference>
<keyword evidence="12 17" id="KW-0443">Lipid metabolism</keyword>
<comment type="catalytic activity">
    <reaction evidence="2 17">
        <text>a 1,2-diacyl-sn-glycero-3-phosphocholine + H2O = a 1-acyl-sn-glycero-3-phosphocholine + a fatty acid + H(+)</text>
        <dbReference type="Rhea" id="RHEA:15801"/>
        <dbReference type="ChEBI" id="CHEBI:15377"/>
        <dbReference type="ChEBI" id="CHEBI:15378"/>
        <dbReference type="ChEBI" id="CHEBI:28868"/>
        <dbReference type="ChEBI" id="CHEBI:57643"/>
        <dbReference type="ChEBI" id="CHEBI:58168"/>
        <dbReference type="EC" id="3.1.1.4"/>
    </reaction>
</comment>
<protein>
    <recommendedName>
        <fullName evidence="17">Phospholipase A1</fullName>
        <ecNumber evidence="17">3.1.1.32</ecNumber>
        <ecNumber evidence="17">3.1.1.4</ecNumber>
    </recommendedName>
    <alternativeName>
        <fullName evidence="17">Phosphatidylcholine 1-acylhydrolase</fullName>
    </alternativeName>
</protein>
<dbReference type="OrthoDB" id="188433at2"/>
<name>A0A345Y2Z6_9NEIS</name>
<keyword evidence="10 16" id="KW-0106">Calcium</keyword>
<feature type="active site" description="Nucleophile" evidence="15">
    <location>
        <position position="236"/>
    </location>
</feature>
<dbReference type="PANTHER" id="PTHR40457:SF1">
    <property type="entry name" value="PHOSPHOLIPASE A1"/>
    <property type="match status" value="1"/>
</dbReference>
<evidence type="ECO:0000256" key="15">
    <source>
        <dbReference type="PIRSR" id="PIRSR603187-1"/>
    </source>
</evidence>
<dbReference type="GO" id="GO:0046872">
    <property type="term" value="F:metal ion binding"/>
    <property type="evidence" value="ECO:0007669"/>
    <property type="project" value="UniProtKB-KW"/>
</dbReference>
<dbReference type="EC" id="3.1.1.32" evidence="17"/>
<keyword evidence="9 17" id="KW-0378">Hydrolase</keyword>
<dbReference type="Gene3D" id="2.40.230.10">
    <property type="entry name" value="Phospholipase A1"/>
    <property type="match status" value="1"/>
</dbReference>
<gene>
    <name evidence="18" type="ORF">DWG20_01990</name>
</gene>
<dbReference type="EMBL" id="CP031337">
    <property type="protein sequence ID" value="AXK38298.1"/>
    <property type="molecule type" value="Genomic_DNA"/>
</dbReference>